<dbReference type="AlphaFoldDB" id="A0AAV1SMH7"/>
<comment type="caution">
    <text evidence="1">The sequence shown here is derived from an EMBL/GenBank/DDBJ whole genome shotgun (WGS) entry which is preliminary data.</text>
</comment>
<protein>
    <submittedName>
        <fullName evidence="1">Uncharacterized protein</fullName>
    </submittedName>
</protein>
<reference evidence="1 2" key="1">
    <citation type="submission" date="2024-01" db="EMBL/GenBank/DDBJ databases">
        <authorList>
            <person name="Waweru B."/>
        </authorList>
    </citation>
    <scope>NUCLEOTIDE SEQUENCE [LARGE SCALE GENOMIC DNA]</scope>
</reference>
<gene>
    <name evidence="1" type="ORF">DCAF_LOCUS24314</name>
</gene>
<name>A0AAV1SMH7_9ROSI</name>
<proteinExistence type="predicted"/>
<evidence type="ECO:0000313" key="1">
    <source>
        <dbReference type="EMBL" id="CAK7352618.1"/>
    </source>
</evidence>
<keyword evidence="2" id="KW-1185">Reference proteome</keyword>
<accession>A0AAV1SMH7</accession>
<dbReference type="EMBL" id="CAWUPB010001194">
    <property type="protein sequence ID" value="CAK7352618.1"/>
    <property type="molecule type" value="Genomic_DNA"/>
</dbReference>
<sequence>MFVVQYLISTRSRRTSFSSTRVDSKGRWKWKCYEEEEEEEEEEHELGRRSKWHGLGFSAAVGLRHEPGEAKQGITKA</sequence>
<evidence type="ECO:0000313" key="2">
    <source>
        <dbReference type="Proteomes" id="UP001314170"/>
    </source>
</evidence>
<dbReference type="Proteomes" id="UP001314170">
    <property type="component" value="Unassembled WGS sequence"/>
</dbReference>
<organism evidence="1 2">
    <name type="scientific">Dovyalis caffra</name>
    <dbReference type="NCBI Taxonomy" id="77055"/>
    <lineage>
        <taxon>Eukaryota</taxon>
        <taxon>Viridiplantae</taxon>
        <taxon>Streptophyta</taxon>
        <taxon>Embryophyta</taxon>
        <taxon>Tracheophyta</taxon>
        <taxon>Spermatophyta</taxon>
        <taxon>Magnoliopsida</taxon>
        <taxon>eudicotyledons</taxon>
        <taxon>Gunneridae</taxon>
        <taxon>Pentapetalae</taxon>
        <taxon>rosids</taxon>
        <taxon>fabids</taxon>
        <taxon>Malpighiales</taxon>
        <taxon>Salicaceae</taxon>
        <taxon>Flacourtieae</taxon>
        <taxon>Dovyalis</taxon>
    </lineage>
</organism>